<evidence type="ECO:0000313" key="2">
    <source>
        <dbReference type="Proteomes" id="UP000023464"/>
    </source>
</evidence>
<dbReference type="Pfam" id="PF05069">
    <property type="entry name" value="Phage_tail_S"/>
    <property type="match status" value="1"/>
</dbReference>
<organism evidence="1 2">
    <name type="scientific">Photorhabdus aegyptia</name>
    <dbReference type="NCBI Taxonomy" id="2805098"/>
    <lineage>
        <taxon>Bacteria</taxon>
        <taxon>Pseudomonadati</taxon>
        <taxon>Pseudomonadota</taxon>
        <taxon>Gammaproteobacteria</taxon>
        <taxon>Enterobacterales</taxon>
        <taxon>Morganellaceae</taxon>
        <taxon>Photorhabdus</taxon>
    </lineage>
</organism>
<dbReference type="EMBL" id="JFGV01000077">
    <property type="protein sequence ID" value="EYU13615.1"/>
    <property type="molecule type" value="Genomic_DNA"/>
</dbReference>
<name>A0A022PGM2_9GAMM</name>
<dbReference type="AlphaFoldDB" id="A0A022PGM2"/>
<accession>A0A022PGM2</accession>
<dbReference type="PATRIC" id="fig|1393736.3.peg.3989"/>
<dbReference type="RefSeq" id="WP_036782285.1">
    <property type="nucleotide sequence ID" value="NZ_CAWLTM010000038.1"/>
</dbReference>
<proteinExistence type="predicted"/>
<gene>
    <name evidence="1" type="ORF">BA1DRAFT_03906</name>
</gene>
<comment type="caution">
    <text evidence="1">The sequence shown here is derived from an EMBL/GenBank/DDBJ whole genome shotgun (WGS) entry which is preliminary data.</text>
</comment>
<dbReference type="Proteomes" id="UP000023464">
    <property type="component" value="Unassembled WGS sequence"/>
</dbReference>
<protein>
    <submittedName>
        <fullName evidence="1">Phage virion morphogenesis protein, putative tail completion</fullName>
    </submittedName>
</protein>
<dbReference type="NCBIfam" id="TIGR01635">
    <property type="entry name" value="tail_comp_S"/>
    <property type="match status" value="1"/>
</dbReference>
<evidence type="ECO:0000313" key="1">
    <source>
        <dbReference type="EMBL" id="EYU13615.1"/>
    </source>
</evidence>
<keyword evidence="2" id="KW-1185">Reference proteome</keyword>
<reference evidence="1 2" key="1">
    <citation type="submission" date="2014-03" db="EMBL/GenBank/DDBJ databases">
        <title>Draft Genome of Photorhabdus luminescens BA1, an Egyptian Isolate.</title>
        <authorList>
            <person name="Ghazal S."/>
            <person name="Hurst S.G.IV."/>
            <person name="Morris K."/>
            <person name="Thomas K."/>
            <person name="Tisa L.S."/>
        </authorList>
    </citation>
    <scope>NUCLEOTIDE SEQUENCE [LARGE SCALE GENOMIC DNA]</scope>
    <source>
        <strain evidence="1 2">BA1</strain>
    </source>
</reference>
<dbReference type="InterPro" id="IPR006522">
    <property type="entry name" value="Phage_virion_morphogenesis"/>
</dbReference>
<sequence>MQLDYQFDDAAIQAAFKRVQKLGRDTTPITRAIAAVLASESEEAFAQEADPTTGNPWKPLTEKYKARLAKKGKTGRMLQRSQGGLAMSLSTAYDAVSAVIGTNKVYAAIHQWGGLPDMPPGPAAVPARPYMGLSAQGAADIIDIINTQHAAALKARLVCPSYRKKS</sequence>